<keyword evidence="3" id="KW-1185">Reference proteome</keyword>
<dbReference type="SUPFAM" id="SSF46458">
    <property type="entry name" value="Globin-like"/>
    <property type="match status" value="1"/>
</dbReference>
<dbReference type="Proteomes" id="UP001164439">
    <property type="component" value="Chromosome"/>
</dbReference>
<organism evidence="2 3">
    <name type="scientific">Streptomyces cinnabarinus</name>
    <dbReference type="NCBI Taxonomy" id="67287"/>
    <lineage>
        <taxon>Bacteria</taxon>
        <taxon>Bacillati</taxon>
        <taxon>Actinomycetota</taxon>
        <taxon>Actinomycetes</taxon>
        <taxon>Kitasatosporales</taxon>
        <taxon>Streptomycetaceae</taxon>
        <taxon>Streptomyces</taxon>
    </lineage>
</organism>
<dbReference type="RefSeq" id="WP_269663823.1">
    <property type="nucleotide sequence ID" value="NZ_CP114413.1"/>
</dbReference>
<evidence type="ECO:0000313" key="3">
    <source>
        <dbReference type="Proteomes" id="UP001164439"/>
    </source>
</evidence>
<feature type="region of interest" description="Disordered" evidence="1">
    <location>
        <begin position="127"/>
        <end position="147"/>
    </location>
</feature>
<dbReference type="InterPro" id="IPR009050">
    <property type="entry name" value="Globin-like_sf"/>
</dbReference>
<protein>
    <recommendedName>
        <fullName evidence="4">Globin</fullName>
    </recommendedName>
</protein>
<evidence type="ECO:0008006" key="4">
    <source>
        <dbReference type="Google" id="ProtNLM"/>
    </source>
</evidence>
<reference evidence="2" key="1">
    <citation type="submission" date="2022-12" db="EMBL/GenBank/DDBJ databases">
        <authorList>
            <person name="Ruckert C."/>
            <person name="Busche T."/>
            <person name="Kalinowski J."/>
            <person name="Wittmann C."/>
        </authorList>
    </citation>
    <scope>NUCLEOTIDE SEQUENCE</scope>
    <source>
        <strain evidence="2">DSM 40467</strain>
    </source>
</reference>
<accession>A0ABY7KP42</accession>
<dbReference type="Gene3D" id="1.10.490.10">
    <property type="entry name" value="Globins"/>
    <property type="match status" value="1"/>
</dbReference>
<proteinExistence type="predicted"/>
<name>A0ABY7KP42_9ACTN</name>
<evidence type="ECO:0000313" key="2">
    <source>
        <dbReference type="EMBL" id="WAZ26339.1"/>
    </source>
</evidence>
<feature type="compositionally biased region" description="Pro residues" evidence="1">
    <location>
        <begin position="240"/>
        <end position="249"/>
    </location>
</feature>
<feature type="region of interest" description="Disordered" evidence="1">
    <location>
        <begin position="219"/>
        <end position="255"/>
    </location>
</feature>
<feature type="compositionally biased region" description="Low complexity" evidence="1">
    <location>
        <begin position="228"/>
        <end position="239"/>
    </location>
</feature>
<dbReference type="InterPro" id="IPR012292">
    <property type="entry name" value="Globin/Proto"/>
</dbReference>
<evidence type="ECO:0000256" key="1">
    <source>
        <dbReference type="SAM" id="MobiDB-lite"/>
    </source>
</evidence>
<gene>
    <name evidence="2" type="ORF">STRCI_007903</name>
</gene>
<sequence length="267" mass="28466">MQFSCQLLFRREGEFAEHYYASLAEILPEIRKLTPHGGRPLCDSLVRSVLWAALTQDTPEVVEATLGRIGASHRQLGFPVVWYRPCGRALLDAAHALHGEDWGSALSSHWVAYYTWLSGSLASGSQAAQAKSGPDVPDPAGAEGTPSASLGAVLAELRARLFPGEESSLAAICTRVALRTGADLRNPRPDQNADPAVVRNVLDILLVLGYSLPSVTPLLTGPYRHRTAPSPSGPGAEKPPAAPATPPTAPADGLLRRCRQLFGKANR</sequence>
<dbReference type="EMBL" id="CP114413">
    <property type="protein sequence ID" value="WAZ26339.1"/>
    <property type="molecule type" value="Genomic_DNA"/>
</dbReference>